<evidence type="ECO:0000313" key="3">
    <source>
        <dbReference type="Proteomes" id="UP001202831"/>
    </source>
</evidence>
<organism evidence="2 3">
    <name type="scientific">Shewanella corallii</name>
    <dbReference type="NCBI Taxonomy" id="560080"/>
    <lineage>
        <taxon>Bacteria</taxon>
        <taxon>Pseudomonadati</taxon>
        <taxon>Pseudomonadota</taxon>
        <taxon>Gammaproteobacteria</taxon>
        <taxon>Alteromonadales</taxon>
        <taxon>Shewanellaceae</taxon>
        <taxon>Shewanella</taxon>
    </lineage>
</organism>
<dbReference type="InterPro" id="IPR022742">
    <property type="entry name" value="Hydrolase_4"/>
</dbReference>
<keyword evidence="2" id="KW-0378">Hydrolase</keyword>
<feature type="domain" description="Serine aminopeptidase S33" evidence="1">
    <location>
        <begin position="52"/>
        <end position="302"/>
    </location>
</feature>
<dbReference type="PANTHER" id="PTHR11614">
    <property type="entry name" value="PHOSPHOLIPASE-RELATED"/>
    <property type="match status" value="1"/>
</dbReference>
<proteinExistence type="predicted"/>
<dbReference type="Proteomes" id="UP001202831">
    <property type="component" value="Unassembled WGS sequence"/>
</dbReference>
<comment type="caution">
    <text evidence="2">The sequence shown here is derived from an EMBL/GenBank/DDBJ whole genome shotgun (WGS) entry which is preliminary data.</text>
</comment>
<dbReference type="GO" id="GO:0016787">
    <property type="term" value="F:hydrolase activity"/>
    <property type="evidence" value="ECO:0007669"/>
    <property type="project" value="UniProtKB-KW"/>
</dbReference>
<dbReference type="InterPro" id="IPR051044">
    <property type="entry name" value="MAG_DAG_Lipase"/>
</dbReference>
<dbReference type="Gene3D" id="3.40.50.1820">
    <property type="entry name" value="alpha/beta hydrolase"/>
    <property type="match status" value="1"/>
</dbReference>
<keyword evidence="3" id="KW-1185">Reference proteome</keyword>
<protein>
    <submittedName>
        <fullName evidence="2">Alpha/beta fold hydrolase</fullName>
    </submittedName>
</protein>
<accession>A0ABT0NA97</accession>
<dbReference type="SUPFAM" id="SSF53474">
    <property type="entry name" value="alpha/beta-Hydrolases"/>
    <property type="match status" value="1"/>
</dbReference>
<name>A0ABT0NA97_9GAMM</name>
<dbReference type="EMBL" id="JAKIKT010000006">
    <property type="protein sequence ID" value="MCL2915070.1"/>
    <property type="molecule type" value="Genomic_DNA"/>
</dbReference>
<sequence>MSISPSFSEESHTSSKAGQQQLAEFWQQVTTGFFKGKKGCNIAWCSIRHNDSDKAVVISNGRVESFLKYQELIFDLYQQGYSVYALDHRGQGLSGRMTANPHKGHVSQFDDYIEDLHSFINAQVKPAKHHSLYLLGHSMGGCIGTLYLQKHPETFKAAAFSAPMYGIKLPAPKGLIRWLASALDKLSGDEPWYVLGGTDYKCQPFEGNELTQSEGRYGVYRTLYQSQPEIQLGSPTNHWLVQALDACDRSIEAARNSRVPILVLQAEDDTIVDNAAQDAAVGSLCEKLLIPGARHEIFIETDARREVALTRVCDFFARYQ</sequence>
<evidence type="ECO:0000259" key="1">
    <source>
        <dbReference type="Pfam" id="PF12146"/>
    </source>
</evidence>
<evidence type="ECO:0000313" key="2">
    <source>
        <dbReference type="EMBL" id="MCL2915070.1"/>
    </source>
</evidence>
<reference evidence="2 3" key="1">
    <citation type="submission" date="2022-01" db="EMBL/GenBank/DDBJ databases">
        <title>Whole genome-based taxonomy of the Shewanellaceae.</title>
        <authorList>
            <person name="Martin-Rodriguez A.J."/>
        </authorList>
    </citation>
    <scope>NUCLEOTIDE SEQUENCE [LARGE SCALE GENOMIC DNA]</scope>
    <source>
        <strain evidence="2 3">DSM 21332</strain>
    </source>
</reference>
<dbReference type="Pfam" id="PF12146">
    <property type="entry name" value="Hydrolase_4"/>
    <property type="match status" value="1"/>
</dbReference>
<dbReference type="InterPro" id="IPR029058">
    <property type="entry name" value="AB_hydrolase_fold"/>
</dbReference>
<gene>
    <name evidence="2" type="ORF">L2725_15020</name>
</gene>
<dbReference type="RefSeq" id="WP_249249679.1">
    <property type="nucleotide sequence ID" value="NZ_JAKIKT010000006.1"/>
</dbReference>